<proteinExistence type="inferred from homology"/>
<dbReference type="InterPro" id="IPR004666">
    <property type="entry name" value="Rp_bS6_RimK/Lys_biosynth_LsyX"/>
</dbReference>
<dbReference type="SUPFAM" id="SSF56059">
    <property type="entry name" value="Glutathione synthetase ATP-binding domain-like"/>
    <property type="match status" value="1"/>
</dbReference>
<dbReference type="InterPro" id="IPR041107">
    <property type="entry name" value="Rimk_N"/>
</dbReference>
<dbReference type="GO" id="GO:0005524">
    <property type="term" value="F:ATP binding"/>
    <property type="evidence" value="ECO:0007669"/>
    <property type="project" value="UniProtKB-UniRule"/>
</dbReference>
<comment type="cofactor">
    <cofactor evidence="2">
        <name>Mg(2+)</name>
        <dbReference type="ChEBI" id="CHEBI:18420"/>
    </cofactor>
</comment>
<keyword evidence="16" id="KW-1185">Reference proteome</keyword>
<evidence type="ECO:0000256" key="5">
    <source>
        <dbReference type="ARBA" id="ARBA00022598"/>
    </source>
</evidence>
<keyword evidence="5" id="KW-0436">Ligase</keyword>
<keyword evidence="9" id="KW-0460">Magnesium</keyword>
<dbReference type="NCBIfam" id="TIGR00768">
    <property type="entry name" value="rimK_fam"/>
    <property type="match status" value="1"/>
</dbReference>
<evidence type="ECO:0000256" key="4">
    <source>
        <dbReference type="ARBA" id="ARBA00012938"/>
    </source>
</evidence>
<dbReference type="GeneID" id="68099125"/>
<dbReference type="Gene3D" id="3.30.470.20">
    <property type="entry name" value="ATP-grasp fold, B domain"/>
    <property type="match status" value="1"/>
</dbReference>
<evidence type="ECO:0000259" key="14">
    <source>
        <dbReference type="PROSITE" id="PS50975"/>
    </source>
</evidence>
<name>A0AA88GHK5_NAELO</name>
<reference evidence="15 16" key="1">
    <citation type="journal article" date="2018" name="BMC Genomics">
        <title>The genome of Naegleria lovaniensis, the basis for a comparative approach to unravel pathogenicity factors of the human pathogenic amoeba N. fowleri.</title>
        <authorList>
            <person name="Liechti N."/>
            <person name="Schurch N."/>
            <person name="Bruggmann R."/>
            <person name="Wittwer M."/>
        </authorList>
    </citation>
    <scope>NUCLEOTIDE SEQUENCE [LARGE SCALE GENOMIC DNA]</scope>
    <source>
        <strain evidence="15 16">ATCC 30569</strain>
    </source>
</reference>
<dbReference type="Proteomes" id="UP000816034">
    <property type="component" value="Unassembled WGS sequence"/>
</dbReference>
<dbReference type="Gene3D" id="3.30.1490.20">
    <property type="entry name" value="ATP-grasp fold, A domain"/>
    <property type="match status" value="1"/>
</dbReference>
<dbReference type="PROSITE" id="PS50975">
    <property type="entry name" value="ATP_GRASP"/>
    <property type="match status" value="1"/>
</dbReference>
<keyword evidence="11" id="KW-0464">Manganese</keyword>
<evidence type="ECO:0000256" key="12">
    <source>
        <dbReference type="ARBA" id="ARBA00049321"/>
    </source>
</evidence>
<dbReference type="EMBL" id="PYSW02000028">
    <property type="protein sequence ID" value="KAG2379554.1"/>
    <property type="molecule type" value="Genomic_DNA"/>
</dbReference>
<evidence type="ECO:0000256" key="8">
    <source>
        <dbReference type="ARBA" id="ARBA00022840"/>
    </source>
</evidence>
<evidence type="ECO:0000313" key="16">
    <source>
        <dbReference type="Proteomes" id="UP000816034"/>
    </source>
</evidence>
<gene>
    <name evidence="15" type="ORF">C9374_006671</name>
</gene>
<dbReference type="GO" id="GO:0046872">
    <property type="term" value="F:metal ion binding"/>
    <property type="evidence" value="ECO:0007669"/>
    <property type="project" value="UniProtKB-KW"/>
</dbReference>
<accession>A0AA88GHK5</accession>
<protein>
    <recommendedName>
        <fullName evidence="4">N-acetylaspartylglutamate synthase</fullName>
        <ecNumber evidence="4">6.3.2.41</ecNumber>
    </recommendedName>
</protein>
<evidence type="ECO:0000256" key="3">
    <source>
        <dbReference type="ARBA" id="ARBA00007854"/>
    </source>
</evidence>
<dbReference type="PANTHER" id="PTHR21621:SF2">
    <property type="entry name" value="COENZYME GAMMA-F420-2:ALPHA-L-GLUTAMATE LIGASE"/>
    <property type="match status" value="1"/>
</dbReference>
<evidence type="ECO:0000256" key="10">
    <source>
        <dbReference type="ARBA" id="ARBA00022917"/>
    </source>
</evidence>
<dbReference type="AlphaFoldDB" id="A0AA88GHK5"/>
<dbReference type="InterPro" id="IPR011761">
    <property type="entry name" value="ATP-grasp"/>
</dbReference>
<keyword evidence="7 13" id="KW-0547">Nucleotide-binding</keyword>
<keyword evidence="10" id="KW-0648">Protein biosynthesis</keyword>
<evidence type="ECO:0000256" key="13">
    <source>
        <dbReference type="PROSITE-ProRule" id="PRU00409"/>
    </source>
</evidence>
<evidence type="ECO:0000256" key="2">
    <source>
        <dbReference type="ARBA" id="ARBA00001946"/>
    </source>
</evidence>
<dbReference type="RefSeq" id="XP_044546816.1">
    <property type="nucleotide sequence ID" value="XM_044696557.1"/>
</dbReference>
<keyword evidence="6" id="KW-0479">Metal-binding</keyword>
<dbReference type="GO" id="GO:0043774">
    <property type="term" value="F:coenzyme F420-2 alpha-glutamyl ligase activity"/>
    <property type="evidence" value="ECO:0007669"/>
    <property type="project" value="TreeGrafter"/>
</dbReference>
<organism evidence="15 16">
    <name type="scientific">Naegleria lovaniensis</name>
    <name type="common">Amoeba</name>
    <dbReference type="NCBI Taxonomy" id="51637"/>
    <lineage>
        <taxon>Eukaryota</taxon>
        <taxon>Discoba</taxon>
        <taxon>Heterolobosea</taxon>
        <taxon>Tetramitia</taxon>
        <taxon>Eutetramitia</taxon>
        <taxon>Vahlkampfiidae</taxon>
        <taxon>Naegleria</taxon>
    </lineage>
</organism>
<evidence type="ECO:0000256" key="1">
    <source>
        <dbReference type="ARBA" id="ARBA00001936"/>
    </source>
</evidence>
<evidence type="ECO:0000256" key="7">
    <source>
        <dbReference type="ARBA" id="ARBA00022741"/>
    </source>
</evidence>
<dbReference type="GO" id="GO:0005737">
    <property type="term" value="C:cytoplasm"/>
    <property type="evidence" value="ECO:0007669"/>
    <property type="project" value="TreeGrafter"/>
</dbReference>
<dbReference type="Gene3D" id="3.40.50.20">
    <property type="match status" value="1"/>
</dbReference>
<sequence>MISSIHSEPQSSNPEDKDLITLQATVVTHHQNKNTPLLPATSLPILVPSSYIPYKLSPTLIQGKITCHHAQDVSFYKREFHHTPLFTVWIICREIKPLYSQKRFFEHAWQRNIQVRLMEMNKFECLVATNSCSNSDREVDTASSLLYDGEICKEWPQVIIPRMGSKITYFGLALIRFFEGLKENKPFILNESKGIEIAKDKFITMQKLASQHISIPKTMLLIHPLNIEQVHQHFEYPLVLKKVSGSQGKGVMLIHDRSQLVDLAEMVDPNSQMLLQEFIKSSKGVDIRVLVLGEKVLGAIKRIAKEGFKANFHQGGNVEPFALTPCIENLAVSAVKACGLLFAGVDILMGESSNDSYRVCEVNSSPGFEGFELATGIDVAREVMSFCETNVFH</sequence>
<evidence type="ECO:0000256" key="11">
    <source>
        <dbReference type="ARBA" id="ARBA00023211"/>
    </source>
</evidence>
<comment type="catalytic activity">
    <reaction evidence="12">
        <text>N-acetyl-L-aspartate + L-glutamate + ATP = N-acetyl-L-aspartyl-L-glutamate + ADP + phosphate + H(+)</text>
        <dbReference type="Rhea" id="RHEA:40035"/>
        <dbReference type="ChEBI" id="CHEBI:15378"/>
        <dbReference type="ChEBI" id="CHEBI:16953"/>
        <dbReference type="ChEBI" id="CHEBI:29985"/>
        <dbReference type="ChEBI" id="CHEBI:30616"/>
        <dbReference type="ChEBI" id="CHEBI:43474"/>
        <dbReference type="ChEBI" id="CHEBI:76931"/>
        <dbReference type="ChEBI" id="CHEBI:456216"/>
        <dbReference type="EC" id="6.3.2.41"/>
    </reaction>
</comment>
<dbReference type="Pfam" id="PF18030">
    <property type="entry name" value="Rimk_N"/>
    <property type="match status" value="1"/>
</dbReference>
<evidence type="ECO:0000256" key="9">
    <source>
        <dbReference type="ARBA" id="ARBA00022842"/>
    </source>
</evidence>
<comment type="cofactor">
    <cofactor evidence="1">
        <name>Mn(2+)</name>
        <dbReference type="ChEBI" id="CHEBI:29035"/>
    </cofactor>
</comment>
<dbReference type="PANTHER" id="PTHR21621">
    <property type="entry name" value="RIBOSOMAL PROTEIN S6 MODIFICATION PROTEIN"/>
    <property type="match status" value="1"/>
</dbReference>
<keyword evidence="8 13" id="KW-0067">ATP-binding</keyword>
<comment type="caution">
    <text evidence="15">The sequence shown here is derived from an EMBL/GenBank/DDBJ whole genome shotgun (WGS) entry which is preliminary data.</text>
</comment>
<dbReference type="EC" id="6.3.2.41" evidence="4"/>
<feature type="domain" description="ATP-grasp" evidence="14">
    <location>
        <begin position="205"/>
        <end position="388"/>
    </location>
</feature>
<dbReference type="InterPro" id="IPR013815">
    <property type="entry name" value="ATP_grasp_subdomain_1"/>
</dbReference>
<dbReference type="InterPro" id="IPR013651">
    <property type="entry name" value="ATP-grasp_RimK-type"/>
</dbReference>
<evidence type="ECO:0000313" key="15">
    <source>
        <dbReference type="EMBL" id="KAG2379554.1"/>
    </source>
</evidence>
<dbReference type="Pfam" id="PF08443">
    <property type="entry name" value="RimK"/>
    <property type="match status" value="1"/>
</dbReference>
<comment type="similarity">
    <text evidence="3">Belongs to the RimK family.</text>
</comment>
<evidence type="ECO:0000256" key="6">
    <source>
        <dbReference type="ARBA" id="ARBA00022723"/>
    </source>
</evidence>
<dbReference type="GO" id="GO:0006412">
    <property type="term" value="P:translation"/>
    <property type="evidence" value="ECO:0007669"/>
    <property type="project" value="UniProtKB-KW"/>
</dbReference>